<reference evidence="2" key="2">
    <citation type="journal article" date="2015" name="Data Brief">
        <title>Shoot transcriptome of the giant reed, Arundo donax.</title>
        <authorList>
            <person name="Barrero R.A."/>
            <person name="Guerrero F.D."/>
            <person name="Moolhuijzen P."/>
            <person name="Goolsby J.A."/>
            <person name="Tidwell J."/>
            <person name="Bellgard S.E."/>
            <person name="Bellgard M.I."/>
        </authorList>
    </citation>
    <scope>NUCLEOTIDE SEQUENCE</scope>
    <source>
        <tissue evidence="2">Shoot tissue taken approximately 20 cm above the soil surface</tissue>
    </source>
</reference>
<reference evidence="2" key="1">
    <citation type="submission" date="2014-09" db="EMBL/GenBank/DDBJ databases">
        <authorList>
            <person name="Magalhaes I.L.F."/>
            <person name="Oliveira U."/>
            <person name="Santos F.R."/>
            <person name="Vidigal T.H.D.A."/>
            <person name="Brescovit A.D."/>
            <person name="Santos A.J."/>
        </authorList>
    </citation>
    <scope>NUCLEOTIDE SEQUENCE</scope>
    <source>
        <tissue evidence="2">Shoot tissue taken approximately 20 cm above the soil surface</tissue>
    </source>
</reference>
<feature type="region of interest" description="Disordered" evidence="1">
    <location>
        <begin position="1"/>
        <end position="28"/>
    </location>
</feature>
<dbReference type="EMBL" id="GBRH01206127">
    <property type="protein sequence ID" value="JAD91768.1"/>
    <property type="molecule type" value="Transcribed_RNA"/>
</dbReference>
<dbReference type="AlphaFoldDB" id="A0A0A9DYH9"/>
<protein>
    <submittedName>
        <fullName evidence="2">Uncharacterized protein</fullName>
    </submittedName>
</protein>
<name>A0A0A9DYH9_ARUDO</name>
<evidence type="ECO:0000313" key="2">
    <source>
        <dbReference type="EMBL" id="JAD91768.1"/>
    </source>
</evidence>
<evidence type="ECO:0000256" key="1">
    <source>
        <dbReference type="SAM" id="MobiDB-lite"/>
    </source>
</evidence>
<proteinExistence type="predicted"/>
<organism evidence="2">
    <name type="scientific">Arundo donax</name>
    <name type="common">Giant reed</name>
    <name type="synonym">Donax arundinaceus</name>
    <dbReference type="NCBI Taxonomy" id="35708"/>
    <lineage>
        <taxon>Eukaryota</taxon>
        <taxon>Viridiplantae</taxon>
        <taxon>Streptophyta</taxon>
        <taxon>Embryophyta</taxon>
        <taxon>Tracheophyta</taxon>
        <taxon>Spermatophyta</taxon>
        <taxon>Magnoliopsida</taxon>
        <taxon>Liliopsida</taxon>
        <taxon>Poales</taxon>
        <taxon>Poaceae</taxon>
        <taxon>PACMAD clade</taxon>
        <taxon>Arundinoideae</taxon>
        <taxon>Arundineae</taxon>
        <taxon>Arundo</taxon>
    </lineage>
</organism>
<accession>A0A0A9DYH9</accession>
<sequence length="28" mass="3285">MMSGQQPRQMERKNLRMMMAPFTNGTVL</sequence>